<keyword evidence="8" id="KW-1185">Reference proteome</keyword>
<feature type="domain" description="4Fe-4S ferredoxin-type" evidence="6">
    <location>
        <begin position="568"/>
        <end position="595"/>
    </location>
</feature>
<dbReference type="NCBIfam" id="NF010120">
    <property type="entry name" value="PRK13596.1"/>
    <property type="match status" value="1"/>
</dbReference>
<reference evidence="7" key="2">
    <citation type="submission" date="2022-06" db="EMBL/GenBank/DDBJ databases">
        <title>Thermospira aquatica gen. nov., sp. nov.</title>
        <authorList>
            <person name="Ben Ali Gam Z."/>
            <person name="Labat M."/>
        </authorList>
    </citation>
    <scope>NUCLEOTIDE SEQUENCE</scope>
    <source>
        <strain evidence="7">F1F22</strain>
    </source>
</reference>
<dbReference type="InterPro" id="IPR019554">
    <property type="entry name" value="Soluble_ligand-bd"/>
</dbReference>
<dbReference type="Pfam" id="PF10589">
    <property type="entry name" value="NADH_4Fe-4S"/>
    <property type="match status" value="1"/>
</dbReference>
<dbReference type="Gene3D" id="6.10.250.1450">
    <property type="match status" value="1"/>
</dbReference>
<dbReference type="SUPFAM" id="SSF54862">
    <property type="entry name" value="4Fe-4S ferredoxins"/>
    <property type="match status" value="1"/>
</dbReference>
<dbReference type="GO" id="GO:0008137">
    <property type="term" value="F:NADH dehydrogenase (ubiquinone) activity"/>
    <property type="evidence" value="ECO:0007669"/>
    <property type="project" value="InterPro"/>
</dbReference>
<proteinExistence type="inferred from homology"/>
<evidence type="ECO:0000256" key="5">
    <source>
        <dbReference type="ARBA" id="ARBA00023014"/>
    </source>
</evidence>
<dbReference type="Proteomes" id="UP001056539">
    <property type="component" value="Chromosome"/>
</dbReference>
<name>A0AAX3BDY2_9SPIR</name>
<dbReference type="FunFam" id="1.20.1440.230:FF:000001">
    <property type="entry name" value="Mitochondrial NADH dehydrogenase flavoprotein 1"/>
    <property type="match status" value="1"/>
</dbReference>
<keyword evidence="4" id="KW-0408">Iron</keyword>
<evidence type="ECO:0000256" key="1">
    <source>
        <dbReference type="ARBA" id="ARBA00007523"/>
    </source>
</evidence>
<evidence type="ECO:0000259" key="6">
    <source>
        <dbReference type="PROSITE" id="PS51379"/>
    </source>
</evidence>
<keyword evidence="3" id="KW-0479">Metal-binding</keyword>
<dbReference type="Gene3D" id="3.10.20.600">
    <property type="match status" value="1"/>
</dbReference>
<dbReference type="PROSITE" id="PS51379">
    <property type="entry name" value="4FE4S_FER_2"/>
    <property type="match status" value="2"/>
</dbReference>
<dbReference type="AlphaFoldDB" id="A0AAX3BDY2"/>
<dbReference type="SUPFAM" id="SSF52833">
    <property type="entry name" value="Thioredoxin-like"/>
    <property type="match status" value="1"/>
</dbReference>
<feature type="domain" description="4Fe-4S ferredoxin-type" evidence="6">
    <location>
        <begin position="538"/>
        <end position="567"/>
    </location>
</feature>
<protein>
    <submittedName>
        <fullName evidence="7">NADH-quinone oxidoreductase subunit NuoF</fullName>
    </submittedName>
</protein>
<dbReference type="FunFam" id="3.40.50.11540:FF:000001">
    <property type="entry name" value="NADH dehydrogenase [ubiquinone] flavoprotein 1, mitochondrial"/>
    <property type="match status" value="1"/>
</dbReference>
<evidence type="ECO:0000256" key="2">
    <source>
        <dbReference type="ARBA" id="ARBA00022485"/>
    </source>
</evidence>
<dbReference type="Pfam" id="PF01257">
    <property type="entry name" value="2Fe-2S_thioredx"/>
    <property type="match status" value="1"/>
</dbReference>
<keyword evidence="5" id="KW-0411">Iron-sulfur</keyword>
<dbReference type="Gene3D" id="3.40.50.11540">
    <property type="entry name" value="NADH-ubiquinone oxidoreductase 51kDa subunit"/>
    <property type="match status" value="1"/>
</dbReference>
<dbReference type="InterPro" id="IPR036249">
    <property type="entry name" value="Thioredoxin-like_sf"/>
</dbReference>
<keyword evidence="2" id="KW-0004">4Fe-4S</keyword>
<dbReference type="Gene3D" id="3.40.30.10">
    <property type="entry name" value="Glutaredoxin"/>
    <property type="match status" value="1"/>
</dbReference>
<dbReference type="Gene3D" id="3.30.70.20">
    <property type="match status" value="1"/>
</dbReference>
<evidence type="ECO:0000313" key="7">
    <source>
        <dbReference type="EMBL" id="URA10475.1"/>
    </source>
</evidence>
<dbReference type="InterPro" id="IPR001949">
    <property type="entry name" value="NADH-UbQ_OxRdtase_51kDa_CS"/>
</dbReference>
<dbReference type="InterPro" id="IPR037207">
    <property type="entry name" value="Nuop51_4Fe4S-bd_sf"/>
</dbReference>
<dbReference type="SUPFAM" id="SSF142984">
    <property type="entry name" value="Nqo1 middle domain-like"/>
    <property type="match status" value="1"/>
</dbReference>
<dbReference type="GO" id="GO:0046872">
    <property type="term" value="F:metal ion binding"/>
    <property type="evidence" value="ECO:0007669"/>
    <property type="project" value="UniProtKB-KW"/>
</dbReference>
<dbReference type="InterPro" id="IPR011538">
    <property type="entry name" value="Nuo51_FMN-bd"/>
</dbReference>
<dbReference type="PANTHER" id="PTHR43578:SF3">
    <property type="entry name" value="NADH-QUINONE OXIDOREDUCTASE SUBUNIT F"/>
    <property type="match status" value="1"/>
</dbReference>
<gene>
    <name evidence="7" type="primary">nuoF</name>
    <name evidence="7" type="ORF">KDW03_01345</name>
</gene>
<dbReference type="SUPFAM" id="SSF142019">
    <property type="entry name" value="Nqo1 FMN-binding domain-like"/>
    <property type="match status" value="1"/>
</dbReference>
<dbReference type="PROSITE" id="PS00645">
    <property type="entry name" value="COMPLEX1_51K_2"/>
    <property type="match status" value="1"/>
</dbReference>
<dbReference type="InterPro" id="IPR017896">
    <property type="entry name" value="4Fe4S_Fe-S-bd"/>
</dbReference>
<reference evidence="7" key="1">
    <citation type="submission" date="2021-04" db="EMBL/GenBank/DDBJ databases">
        <authorList>
            <person name="Postec A."/>
        </authorList>
    </citation>
    <scope>NUCLEOTIDE SEQUENCE</scope>
    <source>
        <strain evidence="7">F1F22</strain>
    </source>
</reference>
<dbReference type="GO" id="GO:0051539">
    <property type="term" value="F:4 iron, 4 sulfur cluster binding"/>
    <property type="evidence" value="ECO:0007669"/>
    <property type="project" value="UniProtKB-KW"/>
</dbReference>
<dbReference type="Gene3D" id="1.20.1440.230">
    <property type="entry name" value="NADH-ubiquinone oxidoreductase 51kDa subunit, iron-sulphur binding domain"/>
    <property type="match status" value="1"/>
</dbReference>
<organism evidence="7 8">
    <name type="scientific">Thermospira aquatica</name>
    <dbReference type="NCBI Taxonomy" id="2828656"/>
    <lineage>
        <taxon>Bacteria</taxon>
        <taxon>Pseudomonadati</taxon>
        <taxon>Spirochaetota</taxon>
        <taxon>Spirochaetia</taxon>
        <taxon>Brevinematales</taxon>
        <taxon>Thermospiraceae</taxon>
        <taxon>Thermospira</taxon>
    </lineage>
</organism>
<dbReference type="InterPro" id="IPR017900">
    <property type="entry name" value="4Fe4S_Fe_S_CS"/>
</dbReference>
<comment type="similarity">
    <text evidence="1">Belongs to the complex I 51 kDa subunit family.</text>
</comment>
<dbReference type="SUPFAM" id="SSF140490">
    <property type="entry name" value="Nqo1C-terminal domain-like"/>
    <property type="match status" value="1"/>
</dbReference>
<dbReference type="Pfam" id="PF14697">
    <property type="entry name" value="Fer4_21"/>
    <property type="match status" value="1"/>
</dbReference>
<evidence type="ECO:0000256" key="4">
    <source>
        <dbReference type="ARBA" id="ARBA00023004"/>
    </source>
</evidence>
<dbReference type="Pfam" id="PF01512">
    <property type="entry name" value="Complex1_51K"/>
    <property type="match status" value="1"/>
</dbReference>
<dbReference type="PROSITE" id="PS51257">
    <property type="entry name" value="PROKAR_LIPOPROTEIN"/>
    <property type="match status" value="1"/>
</dbReference>
<dbReference type="Pfam" id="PF10531">
    <property type="entry name" value="SLBB"/>
    <property type="match status" value="1"/>
</dbReference>
<dbReference type="RefSeq" id="WP_271435602.1">
    <property type="nucleotide sequence ID" value="NZ_CP073355.1"/>
</dbReference>
<dbReference type="InterPro" id="IPR019575">
    <property type="entry name" value="Nuop51_4Fe4S-bd"/>
</dbReference>
<dbReference type="KEGG" id="taqu:KDW03_01345"/>
<dbReference type="SMART" id="SM00928">
    <property type="entry name" value="NADH_4Fe-4S"/>
    <property type="match status" value="1"/>
</dbReference>
<dbReference type="PROSITE" id="PS00198">
    <property type="entry name" value="4FE4S_FER_1"/>
    <property type="match status" value="1"/>
</dbReference>
<dbReference type="EMBL" id="CP073355">
    <property type="protein sequence ID" value="URA10475.1"/>
    <property type="molecule type" value="Genomic_DNA"/>
</dbReference>
<dbReference type="PANTHER" id="PTHR43578">
    <property type="entry name" value="NADH-QUINONE OXIDOREDUCTASE SUBUNIT F"/>
    <property type="match status" value="1"/>
</dbReference>
<evidence type="ECO:0000256" key="3">
    <source>
        <dbReference type="ARBA" id="ARBA00022723"/>
    </source>
</evidence>
<accession>A0AAX3BDY2</accession>
<dbReference type="GO" id="GO:0010181">
    <property type="term" value="F:FMN binding"/>
    <property type="evidence" value="ECO:0007669"/>
    <property type="project" value="InterPro"/>
</dbReference>
<sequence length="595" mass="65422">MAYRGFVLVCGGTGCESNKSSVIFDQMQKKMTELGLQNEIQLVKTGCFGLCEKGPIVKVLPDETFYVDVKPEDADRIVQEHLLKGRPVKDLVYQYDESHKNVKIENIPFYQKQFRIVLRNCGVIDPENINEYIARDGYKALEKVLFEMKPDDVIEELKVSGLRGRGGAGFPTWRKWVFTKDVESDVKYVVCNADEGDPGAYMDRSTIEGDPHSIIEAMTICGYTVGAHQGYVYIRAEYPLAIKRLEKAIEQARELGLLGKDILGSGFDFDIEIRLGAGAFVCGEETALLASIEGNRGMPRPRPPFPAVSGLWGKPTVINNVETWASIPVIILKGGKWFSQIGTETSKGTKVFALTGKVNNSGLIEVPMGTTLREVIFDIGGGIKGGKKFKAVQSGGPSGGVIPAEYLDTPIDYENLQKLGSIMGSGGLIVMDEDDCMIDIAKFYLEFTVDESCGKCSPCRIGGRQMHNILDKISKGKGELEDIEKLKQIGRAMQKASLCGLGQTAPNPVLSTLRYFEHEYRQHIVEKKCTSGSCKELVSYVIDPQKCIGCGLCAMKCPVNCISGEKRKPHTIDQAKCIKCGNCYTVCKFGAVIKS</sequence>
<dbReference type="CDD" id="cd02980">
    <property type="entry name" value="TRX_Fd_family"/>
    <property type="match status" value="1"/>
</dbReference>
<evidence type="ECO:0000313" key="8">
    <source>
        <dbReference type="Proteomes" id="UP001056539"/>
    </source>
</evidence>
<dbReference type="InterPro" id="IPR037225">
    <property type="entry name" value="Nuo51_FMN-bd_sf"/>
</dbReference>